<protein>
    <submittedName>
        <fullName evidence="1">Ornithine cyclodeaminase family protein</fullName>
    </submittedName>
</protein>
<dbReference type="RefSeq" id="WP_123199266.1">
    <property type="nucleotide sequence ID" value="NZ_RJMB01000001.1"/>
</dbReference>
<dbReference type="GO" id="GO:0005737">
    <property type="term" value="C:cytoplasm"/>
    <property type="evidence" value="ECO:0007669"/>
    <property type="project" value="TreeGrafter"/>
</dbReference>
<organism evidence="1 2">
    <name type="scientific">Halostreptopolyspora alba</name>
    <dbReference type="NCBI Taxonomy" id="2487137"/>
    <lineage>
        <taxon>Bacteria</taxon>
        <taxon>Bacillati</taxon>
        <taxon>Actinomycetota</taxon>
        <taxon>Actinomycetes</taxon>
        <taxon>Streptosporangiales</taxon>
        <taxon>Nocardiopsidaceae</taxon>
        <taxon>Halostreptopolyspora</taxon>
    </lineage>
</organism>
<dbReference type="Gene3D" id="3.40.50.720">
    <property type="entry name" value="NAD(P)-binding Rossmann-like Domain"/>
    <property type="match status" value="1"/>
</dbReference>
<dbReference type="Pfam" id="PF02423">
    <property type="entry name" value="OCD_Mu_crystall"/>
    <property type="match status" value="1"/>
</dbReference>
<dbReference type="AlphaFoldDB" id="A0A3N0EHW0"/>
<name>A0A3N0EHW0_9ACTN</name>
<reference evidence="1 2" key="1">
    <citation type="submission" date="2018-11" db="EMBL/GenBank/DDBJ databases">
        <title>The genome draft of YIM 96095.</title>
        <authorList>
            <person name="Tang S.-K."/>
            <person name="Chunyu W.-X."/>
            <person name="Feng Y.-Z."/>
        </authorList>
    </citation>
    <scope>NUCLEOTIDE SEQUENCE [LARGE SCALE GENOMIC DNA]</scope>
    <source>
        <strain evidence="1 2">YIM 96095</strain>
    </source>
</reference>
<comment type="caution">
    <text evidence="1">The sequence shown here is derived from an EMBL/GenBank/DDBJ whole genome shotgun (WGS) entry which is preliminary data.</text>
</comment>
<dbReference type="InterPro" id="IPR003462">
    <property type="entry name" value="ODC_Mu_crystall"/>
</dbReference>
<dbReference type="Proteomes" id="UP000269198">
    <property type="component" value="Unassembled WGS sequence"/>
</dbReference>
<evidence type="ECO:0000313" key="2">
    <source>
        <dbReference type="Proteomes" id="UP000269198"/>
    </source>
</evidence>
<dbReference type="InterPro" id="IPR036291">
    <property type="entry name" value="NAD(P)-bd_dom_sf"/>
</dbReference>
<dbReference type="PANTHER" id="PTHR13812:SF19">
    <property type="entry name" value="KETIMINE REDUCTASE MU-CRYSTALLIN"/>
    <property type="match status" value="1"/>
</dbReference>
<accession>A0A3N0EHW0</accession>
<dbReference type="OrthoDB" id="9809203at2"/>
<dbReference type="InterPro" id="IPR023401">
    <property type="entry name" value="ODC_N"/>
</dbReference>
<evidence type="ECO:0000313" key="1">
    <source>
        <dbReference type="EMBL" id="RNL87401.1"/>
    </source>
</evidence>
<keyword evidence="2" id="KW-1185">Reference proteome</keyword>
<gene>
    <name evidence="1" type="ORF">EFW17_00835</name>
</gene>
<dbReference type="Gene3D" id="3.30.1780.10">
    <property type="entry name" value="ornithine cyclodeaminase, domain 1"/>
    <property type="match status" value="1"/>
</dbReference>
<dbReference type="SUPFAM" id="SSF51735">
    <property type="entry name" value="NAD(P)-binding Rossmann-fold domains"/>
    <property type="match status" value="1"/>
</dbReference>
<dbReference type="EMBL" id="RJMB01000001">
    <property type="protein sequence ID" value="RNL87401.1"/>
    <property type="molecule type" value="Genomic_DNA"/>
</dbReference>
<dbReference type="PANTHER" id="PTHR13812">
    <property type="entry name" value="KETIMINE REDUCTASE MU-CRYSTALLIN"/>
    <property type="match status" value="1"/>
</dbReference>
<proteinExistence type="predicted"/>
<sequence length="323" mass="32797">MTLCMGRSDLLRVLDAHAGLDRLWDGFTARAAGEDPTRRRLRVTLPDPGGAPGNNAAALTTGLLAGIPAYTVTDHAAFGQEAAAARGVVCLHDLSSGELLALLDSGALATWRTGLTAALGTHSLARFDAESLGVLGCDTRAGLLARGLTRLRPISGMLVADPDRKRAEEFADRCATELGLAVRVAGGAAAVAAEADIVLLSAGAGASLDRADARPGTHITAIPAHDGAGGSGGAVLSAELSRLARVVVDDAELAACPGVLADSGQAIGTLRDVLTGATAAREGADDITVYVPVGLPWQDLVLSWLAYRGAREAGVGTDVDFLA</sequence>